<dbReference type="Pfam" id="PF03861">
    <property type="entry name" value="ANTAR"/>
    <property type="match status" value="1"/>
</dbReference>
<dbReference type="SUPFAM" id="SSF55781">
    <property type="entry name" value="GAF domain-like"/>
    <property type="match status" value="1"/>
</dbReference>
<keyword evidence="2" id="KW-0804">Transcription</keyword>
<accession>A0A918XIR4</accession>
<organism evidence="4 5">
    <name type="scientific">Nocardiopsis kunsanensis</name>
    <dbReference type="NCBI Taxonomy" id="141693"/>
    <lineage>
        <taxon>Bacteria</taxon>
        <taxon>Bacillati</taxon>
        <taxon>Actinomycetota</taxon>
        <taxon>Actinomycetes</taxon>
        <taxon>Streptosporangiales</taxon>
        <taxon>Nocardiopsidaceae</taxon>
        <taxon>Nocardiopsis</taxon>
    </lineage>
</organism>
<dbReference type="InterPro" id="IPR036388">
    <property type="entry name" value="WH-like_DNA-bd_sf"/>
</dbReference>
<dbReference type="InterPro" id="IPR029016">
    <property type="entry name" value="GAF-like_dom_sf"/>
</dbReference>
<dbReference type="Pfam" id="PF13185">
    <property type="entry name" value="GAF_2"/>
    <property type="match status" value="1"/>
</dbReference>
<dbReference type="PIRSF" id="PIRSF036625">
    <property type="entry name" value="GAF_ANTAR"/>
    <property type="match status" value="1"/>
</dbReference>
<evidence type="ECO:0000313" key="4">
    <source>
        <dbReference type="EMBL" id="GHD33751.1"/>
    </source>
</evidence>
<name>A0A918XIR4_9ACTN</name>
<dbReference type="Proteomes" id="UP000654947">
    <property type="component" value="Unassembled WGS sequence"/>
</dbReference>
<dbReference type="RefSeq" id="WP_026115801.1">
    <property type="nucleotide sequence ID" value="NZ_BMXL01000028.1"/>
</dbReference>
<dbReference type="AlphaFoldDB" id="A0A918XIR4"/>
<reference evidence="4 5" key="1">
    <citation type="journal article" date="2014" name="Int. J. Syst. Evol. Microbiol.">
        <title>Complete genome sequence of Corynebacterium casei LMG S-19264T (=DSM 44701T), isolated from a smear-ripened cheese.</title>
        <authorList>
            <consortium name="US DOE Joint Genome Institute (JGI-PGF)"/>
            <person name="Walter F."/>
            <person name="Albersmeier A."/>
            <person name="Kalinowski J."/>
            <person name="Ruckert C."/>
        </authorList>
    </citation>
    <scope>NUCLEOTIDE SEQUENCE [LARGE SCALE GENOMIC DNA]</scope>
    <source>
        <strain evidence="4 5">KCTC 19473</strain>
    </source>
</reference>
<evidence type="ECO:0000256" key="2">
    <source>
        <dbReference type="ARBA" id="ARBA00023163"/>
    </source>
</evidence>
<evidence type="ECO:0000259" key="3">
    <source>
        <dbReference type="PROSITE" id="PS50921"/>
    </source>
</evidence>
<keyword evidence="5" id="KW-1185">Reference proteome</keyword>
<dbReference type="SMART" id="SM00065">
    <property type="entry name" value="GAF"/>
    <property type="match status" value="1"/>
</dbReference>
<dbReference type="InterPro" id="IPR012074">
    <property type="entry name" value="GAF_ANTAR"/>
</dbReference>
<dbReference type="GO" id="GO:0003723">
    <property type="term" value="F:RNA binding"/>
    <property type="evidence" value="ECO:0007669"/>
    <property type="project" value="InterPro"/>
</dbReference>
<sequence>MITGDAGARLFADWSRGLHTEKTEAALLERVVTDTAKIVPGAEMAGVTVNERRKPRNAAWSSELVCRMATLQTDEREGPSLEANVMGGDLIRADDLSGEMRWPSFSTRAAKLGVHSVLSLPLHTDEELLGSLSLYACAPAAFDPSSESAATSLAAHTALALSANRTEANLRQALESRDVIGQGIGILVERHKIAPEEAFEMLVSVSQHHNVKLRFVAAHLADTGELACPATQT</sequence>
<dbReference type="EMBL" id="BMXL01000028">
    <property type="protein sequence ID" value="GHD33751.1"/>
    <property type="molecule type" value="Genomic_DNA"/>
</dbReference>
<dbReference type="SMART" id="SM01012">
    <property type="entry name" value="ANTAR"/>
    <property type="match status" value="1"/>
</dbReference>
<feature type="domain" description="ANTAR" evidence="3">
    <location>
        <begin position="160"/>
        <end position="221"/>
    </location>
</feature>
<dbReference type="Gene3D" id="3.30.450.40">
    <property type="match status" value="1"/>
</dbReference>
<dbReference type="PROSITE" id="PS50921">
    <property type="entry name" value="ANTAR"/>
    <property type="match status" value="1"/>
</dbReference>
<proteinExistence type="predicted"/>
<protein>
    <submittedName>
        <fullName evidence="4">Transcriptional regulator</fullName>
    </submittedName>
</protein>
<dbReference type="InterPro" id="IPR005561">
    <property type="entry name" value="ANTAR"/>
</dbReference>
<comment type="caution">
    <text evidence="4">The sequence shown here is derived from an EMBL/GenBank/DDBJ whole genome shotgun (WGS) entry which is preliminary data.</text>
</comment>
<gene>
    <name evidence="4" type="ORF">GCM10007147_38720</name>
</gene>
<evidence type="ECO:0000256" key="1">
    <source>
        <dbReference type="ARBA" id="ARBA00023015"/>
    </source>
</evidence>
<dbReference type="InterPro" id="IPR003018">
    <property type="entry name" value="GAF"/>
</dbReference>
<dbReference type="Gene3D" id="1.10.10.10">
    <property type="entry name" value="Winged helix-like DNA-binding domain superfamily/Winged helix DNA-binding domain"/>
    <property type="match status" value="1"/>
</dbReference>
<keyword evidence="1" id="KW-0805">Transcription regulation</keyword>
<evidence type="ECO:0000313" key="5">
    <source>
        <dbReference type="Proteomes" id="UP000654947"/>
    </source>
</evidence>